<sequence length="154" mass="16381">MFGSRKGCDTRRVTSATDPLRRIPYASDALDVLGECAGMAVCEMSVPAGFPGPPAHVHHGFDEAIYVLDGELLVVTGRSDARPLPAGSLVLAPRGTRHTFRNPGDRPVRVLGIWSPGSALEFMEDVGVALPASGPPDPSLIAEVYRRHNSEVVP</sequence>
<evidence type="ECO:0000259" key="1">
    <source>
        <dbReference type="Pfam" id="PF07883"/>
    </source>
</evidence>
<name>A0ABP9NN98_9PSEU</name>
<dbReference type="SUPFAM" id="SSF51182">
    <property type="entry name" value="RmlC-like cupins"/>
    <property type="match status" value="1"/>
</dbReference>
<accession>A0ABP9NN98</accession>
<dbReference type="Pfam" id="PF07883">
    <property type="entry name" value="Cupin_2"/>
    <property type="match status" value="1"/>
</dbReference>
<gene>
    <name evidence="2" type="ORF">GCM10023320_35280</name>
</gene>
<feature type="domain" description="Cupin type-2" evidence="1">
    <location>
        <begin position="44"/>
        <end position="113"/>
    </location>
</feature>
<dbReference type="EMBL" id="BAABJO010000012">
    <property type="protein sequence ID" value="GAA5123486.1"/>
    <property type="molecule type" value="Genomic_DNA"/>
</dbReference>
<organism evidence="2 3">
    <name type="scientific">Pseudonocardia adelaidensis</name>
    <dbReference type="NCBI Taxonomy" id="648754"/>
    <lineage>
        <taxon>Bacteria</taxon>
        <taxon>Bacillati</taxon>
        <taxon>Actinomycetota</taxon>
        <taxon>Actinomycetes</taxon>
        <taxon>Pseudonocardiales</taxon>
        <taxon>Pseudonocardiaceae</taxon>
        <taxon>Pseudonocardia</taxon>
    </lineage>
</organism>
<protein>
    <recommendedName>
        <fullName evidence="1">Cupin type-2 domain-containing protein</fullName>
    </recommendedName>
</protein>
<comment type="caution">
    <text evidence="2">The sequence shown here is derived from an EMBL/GenBank/DDBJ whole genome shotgun (WGS) entry which is preliminary data.</text>
</comment>
<reference evidence="3" key="1">
    <citation type="journal article" date="2019" name="Int. J. Syst. Evol. Microbiol.">
        <title>The Global Catalogue of Microorganisms (GCM) 10K type strain sequencing project: providing services to taxonomists for standard genome sequencing and annotation.</title>
        <authorList>
            <consortium name="The Broad Institute Genomics Platform"/>
            <consortium name="The Broad Institute Genome Sequencing Center for Infectious Disease"/>
            <person name="Wu L."/>
            <person name="Ma J."/>
        </authorList>
    </citation>
    <scope>NUCLEOTIDE SEQUENCE [LARGE SCALE GENOMIC DNA]</scope>
    <source>
        <strain evidence="3">JCM 18302</strain>
    </source>
</reference>
<dbReference type="InterPro" id="IPR011051">
    <property type="entry name" value="RmlC_Cupin_sf"/>
</dbReference>
<dbReference type="PANTHER" id="PTHR36440">
    <property type="entry name" value="PUTATIVE (AFU_ORTHOLOGUE AFUA_8G07350)-RELATED"/>
    <property type="match status" value="1"/>
</dbReference>
<evidence type="ECO:0000313" key="2">
    <source>
        <dbReference type="EMBL" id="GAA5123486.1"/>
    </source>
</evidence>
<dbReference type="Gene3D" id="2.60.120.10">
    <property type="entry name" value="Jelly Rolls"/>
    <property type="match status" value="1"/>
</dbReference>
<keyword evidence="3" id="KW-1185">Reference proteome</keyword>
<dbReference type="InterPro" id="IPR014710">
    <property type="entry name" value="RmlC-like_jellyroll"/>
</dbReference>
<dbReference type="InterPro" id="IPR053146">
    <property type="entry name" value="QDO-like"/>
</dbReference>
<evidence type="ECO:0000313" key="3">
    <source>
        <dbReference type="Proteomes" id="UP001500804"/>
    </source>
</evidence>
<dbReference type="CDD" id="cd02208">
    <property type="entry name" value="cupin_RmlC-like"/>
    <property type="match status" value="1"/>
</dbReference>
<dbReference type="Proteomes" id="UP001500804">
    <property type="component" value="Unassembled WGS sequence"/>
</dbReference>
<proteinExistence type="predicted"/>
<dbReference type="PANTHER" id="PTHR36440:SF1">
    <property type="entry name" value="PUTATIVE (AFU_ORTHOLOGUE AFUA_8G07350)-RELATED"/>
    <property type="match status" value="1"/>
</dbReference>
<dbReference type="InterPro" id="IPR013096">
    <property type="entry name" value="Cupin_2"/>
</dbReference>